<evidence type="ECO:0000313" key="12">
    <source>
        <dbReference type="Proteomes" id="UP000542889"/>
    </source>
</evidence>
<proteinExistence type="predicted"/>
<protein>
    <submittedName>
        <fullName evidence="6">PRD domain-containing protein</fullName>
    </submittedName>
</protein>
<dbReference type="InterPro" id="IPR016152">
    <property type="entry name" value="PTrfase/Anion_transptr"/>
</dbReference>
<dbReference type="Pfam" id="PF08279">
    <property type="entry name" value="HTH_11"/>
    <property type="match status" value="1"/>
</dbReference>
<dbReference type="InterPro" id="IPR036388">
    <property type="entry name" value="WH-like_DNA-bd_sf"/>
</dbReference>
<dbReference type="GO" id="GO:0006355">
    <property type="term" value="P:regulation of DNA-templated transcription"/>
    <property type="evidence" value="ECO:0007669"/>
    <property type="project" value="InterPro"/>
</dbReference>
<evidence type="ECO:0000313" key="8">
    <source>
        <dbReference type="EMBL" id="PLA55961.1"/>
    </source>
</evidence>
<dbReference type="PROSITE" id="PS51094">
    <property type="entry name" value="PTS_EIIA_TYPE_2"/>
    <property type="match status" value="1"/>
</dbReference>
<dbReference type="Proteomes" id="UP000307517">
    <property type="component" value="Unassembled WGS sequence"/>
</dbReference>
<evidence type="ECO:0000256" key="1">
    <source>
        <dbReference type="ARBA" id="ARBA00022737"/>
    </source>
</evidence>
<dbReference type="RefSeq" id="WP_005691481.1">
    <property type="nucleotide sequence ID" value="NZ_CABFNI010000008.1"/>
</dbReference>
<dbReference type="SUPFAM" id="SSF46785">
    <property type="entry name" value="Winged helix' DNA-binding domain"/>
    <property type="match status" value="1"/>
</dbReference>
<dbReference type="Proteomes" id="UP000542889">
    <property type="component" value="Unassembled WGS sequence"/>
</dbReference>
<sequence>MNEKIKQLLDILLQQKDYLTALQLSEMLGVTERSIRNYVRTLNSSETQGPLIISSNKGYRIQRDLYNESIENRLFAEDDAELLFRIAFILVSHVSFITFDDLAMQLNYSVESIRSKVQVLFSKIHDMNLNVALESRIFTGIRILGAENQKRLLLEQLIPIGKIVKGDLTDSTFKLLNGVCDKQTIEKEIVSIDTVFSQHHTTMDFIVYAKIICHMVIAISRYRENHPINSSEVKDSNKDHPEFQLASSLLARAPTAISNKAEIMALTNYLIAMPLNTPGSFVPNMNVLQRGQLESSLKRAESYYGIPLYSNESYRNQIINHIMRLLDPIEESIPVFNPYSQKTKREYLFAYSIACFLYDELQNDFDIQAPESEIAYLAIHIQLVLTEETKSTIRTELVFQGKKAEGELFRYKIQTYFPRIDIGVVTTAMDLADISKYQLIIRCGFQESDDQVNDKIIEISKALNTNDIARIQNFIETVGTMSLIQKLDYHHMNESSSMDAIAYLLKKSGYFNLFPYFKKRESMSSTDIGHLVAMPHPFLKGSETAAKVIVGINKTAISWGRQKVRLVVIYIPAADLKTNKNFFNDVYEHTNNLAEVHALLETKTKREFIEVWNRKGDYSNAL</sequence>
<dbReference type="SUPFAM" id="SSF63520">
    <property type="entry name" value="PTS-regulatory domain, PRD"/>
    <property type="match status" value="1"/>
</dbReference>
<dbReference type="InterPro" id="IPR011608">
    <property type="entry name" value="PRD"/>
</dbReference>
<feature type="domain" description="PTS EIIA type-2" evidence="4">
    <location>
        <begin position="476"/>
        <end position="615"/>
    </location>
</feature>
<keyword evidence="2" id="KW-0805">Transcription regulation</keyword>
<dbReference type="Proteomes" id="UP000234212">
    <property type="component" value="Unassembled WGS sequence"/>
</dbReference>
<dbReference type="Gene3D" id="1.10.10.10">
    <property type="entry name" value="Winged helix-like DNA-binding domain superfamily/Winged helix DNA-binding domain"/>
    <property type="match status" value="1"/>
</dbReference>
<dbReference type="Gene3D" id="1.10.1790.10">
    <property type="entry name" value="PRD domain"/>
    <property type="match status" value="1"/>
</dbReference>
<evidence type="ECO:0000313" key="11">
    <source>
        <dbReference type="Proteomes" id="UP000307517"/>
    </source>
</evidence>
<dbReference type="InterPro" id="IPR036634">
    <property type="entry name" value="PRD_sf"/>
</dbReference>
<dbReference type="Pfam" id="PF00359">
    <property type="entry name" value="PTS_EIIA_2"/>
    <property type="match status" value="1"/>
</dbReference>
<dbReference type="EMBL" id="PKJX01000006">
    <property type="protein sequence ID" value="PLA55961.1"/>
    <property type="molecule type" value="Genomic_DNA"/>
</dbReference>
<dbReference type="InterPro" id="IPR036390">
    <property type="entry name" value="WH_DNA-bd_sf"/>
</dbReference>
<reference evidence="8 10" key="1">
    <citation type="submission" date="2017-12" db="EMBL/GenBank/DDBJ databases">
        <title>Phylogenetic diversity of female urinary microbiome.</title>
        <authorList>
            <person name="Thomas-White K."/>
            <person name="Wolfe A.J."/>
        </authorList>
    </citation>
    <scope>NUCLEOTIDE SEQUENCE [LARGE SCALE GENOMIC DNA]</scope>
    <source>
        <strain evidence="8 10">UMB0004</strain>
    </source>
</reference>
<dbReference type="EMBL" id="JABXWP010000012">
    <property type="protein sequence ID" value="NVO88681.1"/>
    <property type="molecule type" value="Genomic_DNA"/>
</dbReference>
<evidence type="ECO:0000313" key="7">
    <source>
        <dbReference type="EMBL" id="NZA04595.1"/>
    </source>
</evidence>
<dbReference type="GeneID" id="69830956"/>
<dbReference type="PANTHER" id="PTHR30185">
    <property type="entry name" value="CRYPTIC BETA-GLUCOSIDE BGL OPERON ANTITERMINATOR"/>
    <property type="match status" value="1"/>
</dbReference>
<dbReference type="EMBL" id="JACCKI010000003">
    <property type="protein sequence ID" value="NZA04595.1"/>
    <property type="molecule type" value="Genomic_DNA"/>
</dbReference>
<comment type="caution">
    <text evidence="6">The sequence shown here is derived from an EMBL/GenBank/DDBJ whole genome shotgun (WGS) entry which is preliminary data.</text>
</comment>
<evidence type="ECO:0000313" key="6">
    <source>
        <dbReference type="EMBL" id="NVO88681.1"/>
    </source>
</evidence>
<organism evidence="6 12">
    <name type="scientific">Lacticaseibacillus rhamnosus</name>
    <name type="common">Lactobacillus rhamnosus</name>
    <dbReference type="NCBI Taxonomy" id="47715"/>
    <lineage>
        <taxon>Bacteria</taxon>
        <taxon>Bacillati</taxon>
        <taxon>Bacillota</taxon>
        <taxon>Bacilli</taxon>
        <taxon>Lactobacillales</taxon>
        <taxon>Lactobacillaceae</taxon>
        <taxon>Lacticaseibacillus</taxon>
    </lineage>
</organism>
<keyword evidence="3" id="KW-0804">Transcription</keyword>
<dbReference type="InterPro" id="IPR050661">
    <property type="entry name" value="BglG_antiterminators"/>
</dbReference>
<dbReference type="InterPro" id="IPR013196">
    <property type="entry name" value="HTH_11"/>
</dbReference>
<evidence type="ECO:0000256" key="3">
    <source>
        <dbReference type="ARBA" id="ARBA00023163"/>
    </source>
</evidence>
<evidence type="ECO:0000259" key="5">
    <source>
        <dbReference type="PROSITE" id="PS51372"/>
    </source>
</evidence>
<dbReference type="Proteomes" id="UP000552935">
    <property type="component" value="Unassembled WGS sequence"/>
</dbReference>
<dbReference type="Pfam" id="PF00874">
    <property type="entry name" value="PRD"/>
    <property type="match status" value="1"/>
</dbReference>
<dbReference type="EMBL" id="SSHM01000001">
    <property type="protein sequence ID" value="THC81233.1"/>
    <property type="molecule type" value="Genomic_DNA"/>
</dbReference>
<dbReference type="InterPro" id="IPR002178">
    <property type="entry name" value="PTS_EIIA_type-2_dom"/>
</dbReference>
<dbReference type="AlphaFoldDB" id="A0A508YR99"/>
<evidence type="ECO:0000259" key="4">
    <source>
        <dbReference type="PROSITE" id="PS51094"/>
    </source>
</evidence>
<reference evidence="7 13" key="4">
    <citation type="submission" date="2020-07" db="EMBL/GenBank/DDBJ databases">
        <title>Organ Donor 1.</title>
        <authorList>
            <person name="Marsh A.J."/>
            <person name="Azcarate-Peril M.A."/>
        </authorList>
    </citation>
    <scope>NUCLEOTIDE SEQUENCE [LARGE SCALE GENOMIC DNA]</scope>
    <source>
        <strain evidence="7 13">AMC0712</strain>
    </source>
</reference>
<keyword evidence="1" id="KW-0677">Repeat</keyword>
<evidence type="ECO:0000313" key="9">
    <source>
        <dbReference type="EMBL" id="THC81233.1"/>
    </source>
</evidence>
<reference evidence="9 11" key="2">
    <citation type="submission" date="2019-04" db="EMBL/GenBank/DDBJ databases">
        <title>Genome Announcement to Ensure Probiotic Safety of Lactobacillus rhamnosus UBLR-58.</title>
        <authorList>
            <person name="Sulthana A."/>
            <person name="Lakshmi S.G."/>
            <person name="Madempudi R.S."/>
        </authorList>
    </citation>
    <scope>NUCLEOTIDE SEQUENCE [LARGE SCALE GENOMIC DNA]</scope>
    <source>
        <strain evidence="9 11">UBLR-58</strain>
    </source>
</reference>
<dbReference type="PANTHER" id="PTHR30185:SF18">
    <property type="entry name" value="TRANSCRIPTIONAL REGULATOR MTLR"/>
    <property type="match status" value="1"/>
</dbReference>
<name>A0A508YR99_LACRH</name>
<reference evidence="6 12" key="3">
    <citation type="submission" date="2020-06" db="EMBL/GenBank/DDBJ databases">
        <title>Lactobacillus rhamnosus QC,genome.</title>
        <authorList>
            <person name="Yi H."/>
            <person name="Jin M."/>
        </authorList>
    </citation>
    <scope>NUCLEOTIDE SEQUENCE [LARGE SCALE GENOMIC DNA]</scope>
    <source>
        <strain evidence="6 12">QC</strain>
    </source>
</reference>
<feature type="domain" description="PRD" evidence="5">
    <location>
        <begin position="284"/>
        <end position="391"/>
    </location>
</feature>
<gene>
    <name evidence="8" type="ORF">CYJ91_11590</name>
    <name evidence="9" type="ORF">E6L36_13180</name>
    <name evidence="7" type="ORF">H0N82_05620</name>
    <name evidence="6" type="ORF">HWN39_09200</name>
</gene>
<accession>A0A508YR99</accession>
<evidence type="ECO:0000313" key="10">
    <source>
        <dbReference type="Proteomes" id="UP000234212"/>
    </source>
</evidence>
<dbReference type="PROSITE" id="PS51372">
    <property type="entry name" value="PRD_2"/>
    <property type="match status" value="1"/>
</dbReference>
<evidence type="ECO:0000313" key="13">
    <source>
        <dbReference type="Proteomes" id="UP000552935"/>
    </source>
</evidence>
<dbReference type="Gene3D" id="3.40.930.10">
    <property type="entry name" value="Mannitol-specific EII, Chain A"/>
    <property type="match status" value="1"/>
</dbReference>
<evidence type="ECO:0000256" key="2">
    <source>
        <dbReference type="ARBA" id="ARBA00023015"/>
    </source>
</evidence>
<dbReference type="SUPFAM" id="SSF55804">
    <property type="entry name" value="Phoshotransferase/anion transport protein"/>
    <property type="match status" value="1"/>
</dbReference>